<dbReference type="NCBIfam" id="NF002325">
    <property type="entry name" value="PRK01278.1"/>
    <property type="match status" value="1"/>
</dbReference>
<dbReference type="InterPro" id="IPR015422">
    <property type="entry name" value="PyrdxlP-dep_Trfase_small"/>
</dbReference>
<dbReference type="NCBIfam" id="TIGR00707">
    <property type="entry name" value="argD"/>
    <property type="match status" value="1"/>
</dbReference>
<dbReference type="CDD" id="cd00610">
    <property type="entry name" value="OAT_like"/>
    <property type="match status" value="1"/>
</dbReference>
<dbReference type="HAMAP" id="MF_01107">
    <property type="entry name" value="ArgD_aminotrans_3"/>
    <property type="match status" value="1"/>
</dbReference>
<dbReference type="EMBL" id="CAFBLQ010000199">
    <property type="protein sequence ID" value="CAB4882154.1"/>
    <property type="molecule type" value="Genomic_DNA"/>
</dbReference>
<keyword evidence="3" id="KW-0032">Aminotransferase</keyword>
<dbReference type="GO" id="GO:0042802">
    <property type="term" value="F:identical protein binding"/>
    <property type="evidence" value="ECO:0007669"/>
    <property type="project" value="TreeGrafter"/>
</dbReference>
<dbReference type="InterPro" id="IPR004636">
    <property type="entry name" value="AcOrn/SuccOrn_fam"/>
</dbReference>
<evidence type="ECO:0000256" key="4">
    <source>
        <dbReference type="ARBA" id="ARBA00022605"/>
    </source>
</evidence>
<protein>
    <submittedName>
        <fullName evidence="7">Unannotated protein</fullName>
    </submittedName>
</protein>
<organism evidence="7">
    <name type="scientific">freshwater metagenome</name>
    <dbReference type="NCBI Taxonomy" id="449393"/>
    <lineage>
        <taxon>unclassified sequences</taxon>
        <taxon>metagenomes</taxon>
        <taxon>ecological metagenomes</taxon>
    </lineage>
</organism>
<dbReference type="PANTHER" id="PTHR11986">
    <property type="entry name" value="AMINOTRANSFERASE CLASS III"/>
    <property type="match status" value="1"/>
</dbReference>
<dbReference type="GO" id="GO:0008483">
    <property type="term" value="F:transaminase activity"/>
    <property type="evidence" value="ECO:0007669"/>
    <property type="project" value="UniProtKB-KW"/>
</dbReference>
<reference evidence="7" key="1">
    <citation type="submission" date="2020-05" db="EMBL/GenBank/DDBJ databases">
        <authorList>
            <person name="Chiriac C."/>
            <person name="Salcher M."/>
            <person name="Ghai R."/>
            <person name="Kavagutti S V."/>
        </authorList>
    </citation>
    <scope>NUCLEOTIDE SEQUENCE</scope>
</reference>
<dbReference type="Pfam" id="PF00202">
    <property type="entry name" value="Aminotran_3"/>
    <property type="match status" value="1"/>
</dbReference>
<evidence type="ECO:0000256" key="1">
    <source>
        <dbReference type="ARBA" id="ARBA00001933"/>
    </source>
</evidence>
<dbReference type="InterPro" id="IPR015421">
    <property type="entry name" value="PyrdxlP-dep_Trfase_major"/>
</dbReference>
<evidence type="ECO:0000256" key="6">
    <source>
        <dbReference type="ARBA" id="ARBA00022898"/>
    </source>
</evidence>
<evidence type="ECO:0000256" key="2">
    <source>
        <dbReference type="ARBA" id="ARBA00004173"/>
    </source>
</evidence>
<gene>
    <name evidence="7" type="ORF">UFOPK3423_01453</name>
</gene>
<dbReference type="FunFam" id="3.40.640.10:FF:000004">
    <property type="entry name" value="Acetylornithine aminotransferase"/>
    <property type="match status" value="1"/>
</dbReference>
<evidence type="ECO:0000256" key="3">
    <source>
        <dbReference type="ARBA" id="ARBA00022576"/>
    </source>
</evidence>
<dbReference type="GO" id="GO:0030170">
    <property type="term" value="F:pyridoxal phosphate binding"/>
    <property type="evidence" value="ECO:0007669"/>
    <property type="project" value="InterPro"/>
</dbReference>
<keyword evidence="6" id="KW-0663">Pyridoxal phosphate</keyword>
<dbReference type="PIRSF" id="PIRSF000521">
    <property type="entry name" value="Transaminase_4ab_Lys_Orn"/>
    <property type="match status" value="1"/>
</dbReference>
<keyword evidence="5" id="KW-0808">Transferase</keyword>
<dbReference type="Gene3D" id="3.40.640.10">
    <property type="entry name" value="Type I PLP-dependent aspartate aminotransferase-like (Major domain)"/>
    <property type="match status" value="1"/>
</dbReference>
<dbReference type="PANTHER" id="PTHR11986:SF79">
    <property type="entry name" value="ACETYLORNITHINE AMINOTRANSFERASE, MITOCHONDRIAL"/>
    <property type="match status" value="1"/>
</dbReference>
<evidence type="ECO:0000256" key="5">
    <source>
        <dbReference type="ARBA" id="ARBA00022679"/>
    </source>
</evidence>
<proteinExistence type="inferred from homology"/>
<keyword evidence="4" id="KW-0028">Amino-acid biosynthesis</keyword>
<dbReference type="GO" id="GO:0005739">
    <property type="term" value="C:mitochondrion"/>
    <property type="evidence" value="ECO:0007669"/>
    <property type="project" value="UniProtKB-SubCell"/>
</dbReference>
<dbReference type="InterPro" id="IPR050103">
    <property type="entry name" value="Class-III_PLP-dep_AT"/>
</dbReference>
<evidence type="ECO:0000313" key="7">
    <source>
        <dbReference type="EMBL" id="CAB4882154.1"/>
    </source>
</evidence>
<sequence length="388" mass="40059">MSLADLRALDAEHVIGTYARLPVEIVRGEGAHVWDDEGNEYLDLLCGISVTNLGHCHPSVVAAVRDQVGTLMHISNLFHTEPAMRLAQRLATRSLGGKVFFCNSGAEANEAAMKLARRATPRGEIVSVTGGFHGRTFGALSATAQESKQAPFEPLVPGVRAVAATAEAITGAVGPQTAAVLLEVIQGEGGVHPIAADALAAAREACDRHGAALIFDEVQTGMGRTGTLWAYEQTGVVPCAITTAKALGGGLPIGALITGPRLADVLQPGDHGSTFAGGPVVARAALAALEVTDDPAMLARVNALGERLRAQLATLPGVSAVRGQGLMIGFDLDGGGAPELVLRLLTEQRLIANATGPQTVRLLPPLTLSDAEAQDALERITRALAAGF</sequence>
<dbReference type="GO" id="GO:0006526">
    <property type="term" value="P:L-arginine biosynthetic process"/>
    <property type="evidence" value="ECO:0007669"/>
    <property type="project" value="UniProtKB-ARBA"/>
</dbReference>
<accession>A0A6J7ELP8</accession>
<dbReference type="SUPFAM" id="SSF53383">
    <property type="entry name" value="PLP-dependent transferases"/>
    <property type="match status" value="1"/>
</dbReference>
<comment type="cofactor">
    <cofactor evidence="1">
        <name>pyridoxal 5'-phosphate</name>
        <dbReference type="ChEBI" id="CHEBI:597326"/>
    </cofactor>
</comment>
<dbReference type="InterPro" id="IPR005814">
    <property type="entry name" value="Aminotrans_3"/>
</dbReference>
<name>A0A6J7ELP8_9ZZZZ</name>
<comment type="subcellular location">
    <subcellularLocation>
        <location evidence="2">Mitochondrion</location>
    </subcellularLocation>
</comment>
<dbReference type="InterPro" id="IPR015424">
    <property type="entry name" value="PyrdxlP-dep_Trfase"/>
</dbReference>
<dbReference type="Gene3D" id="3.90.1150.10">
    <property type="entry name" value="Aspartate Aminotransferase, domain 1"/>
    <property type="match status" value="1"/>
</dbReference>
<dbReference type="AlphaFoldDB" id="A0A6J7ELP8"/>